<evidence type="ECO:0000313" key="5">
    <source>
        <dbReference type="EMBL" id="GIL76587.1"/>
    </source>
</evidence>
<dbReference type="EMBL" id="BNCP01000009">
    <property type="protein sequence ID" value="GIL76587.1"/>
    <property type="molecule type" value="Genomic_DNA"/>
</dbReference>
<proteinExistence type="inferred from homology"/>
<reference evidence="5" key="1">
    <citation type="journal article" date="2021" name="Proc. Natl. Acad. Sci. U.S.A.">
        <title>Three genomes in the algal genus Volvox reveal the fate of a haploid sex-determining region after a transition to homothallism.</title>
        <authorList>
            <person name="Yamamoto K."/>
            <person name="Hamaji T."/>
            <person name="Kawai-Toyooka H."/>
            <person name="Matsuzaki R."/>
            <person name="Takahashi F."/>
            <person name="Nishimura Y."/>
            <person name="Kawachi M."/>
            <person name="Noguchi H."/>
            <person name="Minakuchi Y."/>
            <person name="Umen J.G."/>
            <person name="Toyoda A."/>
            <person name="Nozaki H."/>
        </authorList>
    </citation>
    <scope>NUCLEOTIDE SEQUENCE</scope>
    <source>
        <strain evidence="5">NIES-3786</strain>
    </source>
</reference>
<evidence type="ECO:0000313" key="6">
    <source>
        <dbReference type="Proteomes" id="UP000747110"/>
    </source>
</evidence>
<evidence type="ECO:0000256" key="1">
    <source>
        <dbReference type="ARBA" id="ARBA00001935"/>
    </source>
</evidence>
<comment type="subunit">
    <text evidence="2">Homodimer.</text>
</comment>
<dbReference type="InterPro" id="IPR015798">
    <property type="entry name" value="Cu_amine_oxidase_C"/>
</dbReference>
<comment type="caution">
    <text evidence="5">The sequence shown here is derived from an EMBL/GenBank/DDBJ whole genome shotgun (WGS) entry which is preliminary data.</text>
</comment>
<dbReference type="Pfam" id="PF01179">
    <property type="entry name" value="Cu_amine_oxid"/>
    <property type="match status" value="1"/>
</dbReference>
<feature type="non-terminal residue" evidence="5">
    <location>
        <position position="1"/>
    </location>
</feature>
<gene>
    <name evidence="5" type="ORF">Vretifemale_6087</name>
</gene>
<dbReference type="PANTHER" id="PTHR10638:SF86">
    <property type="entry name" value="COPPER AMINE OXIDASE 1-RELATED"/>
    <property type="match status" value="1"/>
</dbReference>
<dbReference type="InterPro" id="IPR036460">
    <property type="entry name" value="Cu_amine_oxidase_C_sf"/>
</dbReference>
<keyword evidence="3" id="KW-0186">Copper</keyword>
<keyword evidence="3" id="KW-0560">Oxidoreductase</keyword>
<keyword evidence="6" id="KW-1185">Reference proteome</keyword>
<organism evidence="5 6">
    <name type="scientific">Volvox reticuliferus</name>
    <dbReference type="NCBI Taxonomy" id="1737510"/>
    <lineage>
        <taxon>Eukaryota</taxon>
        <taxon>Viridiplantae</taxon>
        <taxon>Chlorophyta</taxon>
        <taxon>core chlorophytes</taxon>
        <taxon>Chlorophyceae</taxon>
        <taxon>CS clade</taxon>
        <taxon>Chlamydomonadales</taxon>
        <taxon>Volvocaceae</taxon>
        <taxon>Volvox</taxon>
    </lineage>
</organism>
<name>A0A8J4FHI9_9CHLO</name>
<evidence type="ECO:0000256" key="3">
    <source>
        <dbReference type="RuleBase" id="RU000672"/>
    </source>
</evidence>
<dbReference type="SUPFAM" id="SSF49998">
    <property type="entry name" value="Amine oxidase catalytic domain"/>
    <property type="match status" value="1"/>
</dbReference>
<dbReference type="GO" id="GO:0005507">
    <property type="term" value="F:copper ion binding"/>
    <property type="evidence" value="ECO:0007669"/>
    <property type="project" value="InterPro"/>
</dbReference>
<sequence>GAELEGGKRANMDMGAERCTVKHPDRWKVSLRLDVYLGLHFLRNLVVSEVESVPLAPGGRSNPHCNGFKMVETELLSTSGAQRTHNFFTARFWSIKNPYSINPISKRPVSYRLLPAASPAMMSHPSSLVARRALFATKQLWVTPHSDSQRFPAGEHVVQSNRCMGLAEWTRKDLSLRGTDPVLWYSFGVTHAPRVEDFPVMPVEVCGFSLKPDGFFAGNPAVDLPPCRDQASTEQLPQQHNHQQQQAVQAGAGGSCCLLLSKL</sequence>
<dbReference type="AlphaFoldDB" id="A0A8J4FHI9"/>
<dbReference type="Proteomes" id="UP000747110">
    <property type="component" value="Unassembled WGS sequence"/>
</dbReference>
<comment type="cofactor">
    <cofactor evidence="1">
        <name>Cu cation</name>
        <dbReference type="ChEBI" id="CHEBI:23378"/>
    </cofactor>
</comment>
<dbReference type="GO" id="GO:0008131">
    <property type="term" value="F:primary methylamine oxidase activity"/>
    <property type="evidence" value="ECO:0007669"/>
    <property type="project" value="InterPro"/>
</dbReference>
<comment type="cofactor">
    <cofactor evidence="3">
        <name>Cu cation</name>
        <dbReference type="ChEBI" id="CHEBI:23378"/>
    </cofactor>
    <text evidence="3">Contains 1 topaquinone per subunit.</text>
</comment>
<dbReference type="OrthoDB" id="5379943at2759"/>
<protein>
    <recommendedName>
        <fullName evidence="3">Amine oxidase</fullName>
        <ecNumber evidence="3">1.4.3.-</ecNumber>
    </recommendedName>
</protein>
<comment type="PTM">
    <text evidence="3">Topaquinone (TPQ) is generated by copper-dependent autoxidation of a specific tyrosyl residue.</text>
</comment>
<evidence type="ECO:0000256" key="2">
    <source>
        <dbReference type="ARBA" id="ARBA00011738"/>
    </source>
</evidence>
<comment type="similarity">
    <text evidence="3">Belongs to the copper/topaquinone oxidase family.</text>
</comment>
<dbReference type="EC" id="1.4.3.-" evidence="3"/>
<dbReference type="InterPro" id="IPR000269">
    <property type="entry name" value="Cu_amine_oxidase"/>
</dbReference>
<keyword evidence="3" id="KW-0479">Metal-binding</keyword>
<feature type="domain" description="Copper amine oxidase catalytic" evidence="4">
    <location>
        <begin position="46"/>
        <end position="221"/>
    </location>
</feature>
<dbReference type="Gene3D" id="2.70.98.20">
    <property type="entry name" value="Copper amine oxidase, catalytic domain"/>
    <property type="match status" value="1"/>
</dbReference>
<dbReference type="GO" id="GO:0048038">
    <property type="term" value="F:quinone binding"/>
    <property type="evidence" value="ECO:0007669"/>
    <property type="project" value="InterPro"/>
</dbReference>
<keyword evidence="3" id="KW-0801">TPQ</keyword>
<dbReference type="PANTHER" id="PTHR10638">
    <property type="entry name" value="COPPER AMINE OXIDASE"/>
    <property type="match status" value="1"/>
</dbReference>
<evidence type="ECO:0000259" key="4">
    <source>
        <dbReference type="Pfam" id="PF01179"/>
    </source>
</evidence>
<accession>A0A8J4FHI9</accession>
<dbReference type="GO" id="GO:0009308">
    <property type="term" value="P:amine metabolic process"/>
    <property type="evidence" value="ECO:0007669"/>
    <property type="project" value="UniProtKB-UniRule"/>
</dbReference>